<keyword evidence="2" id="KW-1185">Reference proteome</keyword>
<accession>A0A4Z2J1N3</accession>
<proteinExistence type="predicted"/>
<dbReference type="Proteomes" id="UP000314294">
    <property type="component" value="Unassembled WGS sequence"/>
</dbReference>
<organism evidence="1 2">
    <name type="scientific">Liparis tanakae</name>
    <name type="common">Tanaka's snailfish</name>
    <dbReference type="NCBI Taxonomy" id="230148"/>
    <lineage>
        <taxon>Eukaryota</taxon>
        <taxon>Metazoa</taxon>
        <taxon>Chordata</taxon>
        <taxon>Craniata</taxon>
        <taxon>Vertebrata</taxon>
        <taxon>Euteleostomi</taxon>
        <taxon>Actinopterygii</taxon>
        <taxon>Neopterygii</taxon>
        <taxon>Teleostei</taxon>
        <taxon>Neoteleostei</taxon>
        <taxon>Acanthomorphata</taxon>
        <taxon>Eupercaria</taxon>
        <taxon>Perciformes</taxon>
        <taxon>Cottioidei</taxon>
        <taxon>Cottales</taxon>
        <taxon>Liparidae</taxon>
        <taxon>Liparis</taxon>
    </lineage>
</organism>
<name>A0A4Z2J1N3_9TELE</name>
<protein>
    <submittedName>
        <fullName evidence="1">Uncharacterized protein</fullName>
    </submittedName>
</protein>
<dbReference type="EMBL" id="SRLO01000028">
    <property type="protein sequence ID" value="TNN84170.1"/>
    <property type="molecule type" value="Genomic_DNA"/>
</dbReference>
<evidence type="ECO:0000313" key="1">
    <source>
        <dbReference type="EMBL" id="TNN84170.1"/>
    </source>
</evidence>
<evidence type="ECO:0000313" key="2">
    <source>
        <dbReference type="Proteomes" id="UP000314294"/>
    </source>
</evidence>
<sequence length="117" mass="13058">MVSSSSLARVATAGFTSSTDASKQQKAWAKEYFSRWFFVTAPMSRNRHRTATFSTGNVVQLLFVARRGSLINPTTPLSRLFEPYVGVDEVPEDVRPVRQRQGVEELRHGEGGQLAEL</sequence>
<reference evidence="1 2" key="1">
    <citation type="submission" date="2019-03" db="EMBL/GenBank/DDBJ databases">
        <title>First draft genome of Liparis tanakae, snailfish: a comprehensive survey of snailfish specific genes.</title>
        <authorList>
            <person name="Kim W."/>
            <person name="Song I."/>
            <person name="Jeong J.-H."/>
            <person name="Kim D."/>
            <person name="Kim S."/>
            <person name="Ryu S."/>
            <person name="Song J.Y."/>
            <person name="Lee S.K."/>
        </authorList>
    </citation>
    <scope>NUCLEOTIDE SEQUENCE [LARGE SCALE GENOMIC DNA]</scope>
    <source>
        <tissue evidence="1">Muscle</tissue>
    </source>
</reference>
<gene>
    <name evidence="1" type="ORF">EYF80_005497</name>
</gene>
<comment type="caution">
    <text evidence="1">The sequence shown here is derived from an EMBL/GenBank/DDBJ whole genome shotgun (WGS) entry which is preliminary data.</text>
</comment>
<dbReference type="AlphaFoldDB" id="A0A4Z2J1N3"/>